<dbReference type="AlphaFoldDB" id="A0A9D1K9R8"/>
<evidence type="ECO:0000313" key="2">
    <source>
        <dbReference type="Proteomes" id="UP000886893"/>
    </source>
</evidence>
<accession>A0A9D1K9R8</accession>
<organism evidence="1 2">
    <name type="scientific">Candidatus Caccosoma faecigallinarum</name>
    <dbReference type="NCBI Taxonomy" id="2840720"/>
    <lineage>
        <taxon>Bacteria</taxon>
        <taxon>Bacillati</taxon>
        <taxon>Bacillota</taxon>
        <taxon>Bacillota incertae sedis</taxon>
        <taxon>Candidatus Caccosoma</taxon>
    </lineage>
</organism>
<reference evidence="1" key="2">
    <citation type="journal article" date="2021" name="PeerJ">
        <title>Extensive microbial diversity within the chicken gut microbiome revealed by metagenomics and culture.</title>
        <authorList>
            <person name="Gilroy R."/>
            <person name="Ravi A."/>
            <person name="Getino M."/>
            <person name="Pursley I."/>
            <person name="Horton D.L."/>
            <person name="Alikhan N.F."/>
            <person name="Baker D."/>
            <person name="Gharbi K."/>
            <person name="Hall N."/>
            <person name="Watson M."/>
            <person name="Adriaenssens E.M."/>
            <person name="Foster-Nyarko E."/>
            <person name="Jarju S."/>
            <person name="Secka A."/>
            <person name="Antonio M."/>
            <person name="Oren A."/>
            <person name="Chaudhuri R.R."/>
            <person name="La Ragione R."/>
            <person name="Hildebrand F."/>
            <person name="Pallen M.J."/>
        </authorList>
    </citation>
    <scope>NUCLEOTIDE SEQUENCE</scope>
    <source>
        <strain evidence="1">14508</strain>
    </source>
</reference>
<name>A0A9D1K9R8_9FIRM</name>
<dbReference type="Proteomes" id="UP000886893">
    <property type="component" value="Unassembled WGS sequence"/>
</dbReference>
<dbReference type="EMBL" id="DVKI01000125">
    <property type="protein sequence ID" value="HIT17517.1"/>
    <property type="molecule type" value="Genomic_DNA"/>
</dbReference>
<comment type="caution">
    <text evidence="1">The sequence shown here is derived from an EMBL/GenBank/DDBJ whole genome shotgun (WGS) entry which is preliminary data.</text>
</comment>
<sequence length="170" mass="19733">MFIVLYNSIKKIILHFNPAHSIKTLGIAVFKTLCECDLISSSAKVETTAHKQLFFVALHLRNASIHDQNIFNTAMAEMLSPIENPRYLLIAKKFKFYNYKLSFACPSIIGKKKEYVEVLAQKLKATTGHFEPVYTHRENGRKLIIKCRKNSYITFNEKVMKKKYKVSHFK</sequence>
<evidence type="ECO:0000313" key="1">
    <source>
        <dbReference type="EMBL" id="HIT17517.1"/>
    </source>
</evidence>
<protein>
    <submittedName>
        <fullName evidence="1">Uncharacterized protein</fullName>
    </submittedName>
</protein>
<reference evidence="1" key="1">
    <citation type="submission" date="2020-10" db="EMBL/GenBank/DDBJ databases">
        <authorList>
            <person name="Gilroy R."/>
        </authorList>
    </citation>
    <scope>NUCLEOTIDE SEQUENCE</scope>
    <source>
        <strain evidence="1">14508</strain>
    </source>
</reference>
<proteinExistence type="predicted"/>
<gene>
    <name evidence="1" type="ORF">IAD04_03975</name>
</gene>